<proteinExistence type="predicted"/>
<dbReference type="EMBL" id="CM010635">
    <property type="protein sequence ID" value="RID51877.1"/>
    <property type="molecule type" value="Genomic_DNA"/>
</dbReference>
<reference evidence="1 2" key="1">
    <citation type="submission" date="2018-06" db="EMBL/GenBank/DDBJ databases">
        <title>WGS assembly of Brassica rapa FPsc.</title>
        <authorList>
            <person name="Bowman J."/>
            <person name="Kohchi T."/>
            <person name="Yamato K."/>
            <person name="Jenkins J."/>
            <person name="Shu S."/>
            <person name="Ishizaki K."/>
            <person name="Yamaoka S."/>
            <person name="Nishihama R."/>
            <person name="Nakamura Y."/>
            <person name="Berger F."/>
            <person name="Adam C."/>
            <person name="Aki S."/>
            <person name="Althoff F."/>
            <person name="Araki T."/>
            <person name="Arteaga-Vazquez M."/>
            <person name="Balasubrmanian S."/>
            <person name="Bauer D."/>
            <person name="Boehm C."/>
            <person name="Briginshaw L."/>
            <person name="Caballero-Perez J."/>
            <person name="Catarino B."/>
            <person name="Chen F."/>
            <person name="Chiyoda S."/>
            <person name="Chovatia M."/>
            <person name="Davies K."/>
            <person name="Delmans M."/>
            <person name="Demura T."/>
            <person name="Dierschke T."/>
            <person name="Dolan L."/>
            <person name="Dorantes-Acosta A."/>
            <person name="Eklund D."/>
            <person name="Florent S."/>
            <person name="Flores-Sandoval E."/>
            <person name="Fujiyama A."/>
            <person name="Fukuzawa H."/>
            <person name="Galik B."/>
            <person name="Grimanelli D."/>
            <person name="Grimwood J."/>
            <person name="Grossniklaus U."/>
            <person name="Hamada T."/>
            <person name="Haseloff J."/>
            <person name="Hetherington A."/>
            <person name="Higo A."/>
            <person name="Hirakawa Y."/>
            <person name="Hundley H."/>
            <person name="Ikeda Y."/>
            <person name="Inoue K."/>
            <person name="Inoue S."/>
            <person name="Ishida S."/>
            <person name="Jia Q."/>
            <person name="Kakita M."/>
            <person name="Kanazawa T."/>
            <person name="Kawai Y."/>
            <person name="Kawashima T."/>
            <person name="Kennedy M."/>
            <person name="Kinose K."/>
            <person name="Kinoshita T."/>
            <person name="Kohara Y."/>
            <person name="Koide E."/>
            <person name="Komatsu K."/>
            <person name="Kopischke S."/>
            <person name="Kubo M."/>
            <person name="Kyozuka J."/>
            <person name="Lagercrantz U."/>
            <person name="Lin S."/>
            <person name="Lindquist E."/>
            <person name="Lipzen A."/>
            <person name="Lu C."/>
            <person name="Luna E."/>
            <person name="Martienssen R."/>
            <person name="Minamino N."/>
            <person name="Mizutani M."/>
            <person name="Mizutani M."/>
            <person name="Mochizuki N."/>
            <person name="Monte I."/>
            <person name="Mosher R."/>
            <person name="Nagasaki H."/>
            <person name="Nakagami H."/>
            <person name="Naramoto S."/>
            <person name="Nishitani K."/>
            <person name="Ohtani M."/>
            <person name="Okamoto T."/>
            <person name="Okumura M."/>
            <person name="Phillips J."/>
            <person name="Pollak B."/>
            <person name="Reinders A."/>
            <person name="Roevekamp M."/>
            <person name="Sano R."/>
            <person name="Sawa S."/>
            <person name="Schmid M."/>
            <person name="Shirakawa M."/>
            <person name="Solano R."/>
            <person name="Spunde A."/>
            <person name="Suetsugu N."/>
            <person name="Sugano S."/>
            <person name="Sugiyama A."/>
            <person name="Sun R."/>
            <person name="Suzuki Y."/>
            <person name="Takenaka M."/>
            <person name="Takezawa D."/>
            <person name="Tomogane H."/>
            <person name="Tsuzuki M."/>
            <person name="Ueda T."/>
            <person name="Umeda M."/>
            <person name="Ward J."/>
            <person name="Watanabe Y."/>
            <person name="Yazaki K."/>
            <person name="Yokoyama R."/>
            <person name="Yoshitake Y."/>
            <person name="Yotsui I."/>
            <person name="Zachgo S."/>
            <person name="Schmutz J."/>
        </authorList>
    </citation>
    <scope>NUCLEOTIDE SEQUENCE [LARGE SCALE GENOMIC DNA]</scope>
    <source>
        <strain evidence="2">cv. B-3</strain>
    </source>
</reference>
<accession>A0A397YM67</accession>
<dbReference type="EMBL" id="CM010635">
    <property type="protein sequence ID" value="RID51876.1"/>
    <property type="molecule type" value="Genomic_DNA"/>
</dbReference>
<protein>
    <submittedName>
        <fullName evidence="1">Uncharacterized protein</fullName>
    </submittedName>
</protein>
<dbReference type="Proteomes" id="UP000264353">
    <property type="component" value="Chromosome A8"/>
</dbReference>
<evidence type="ECO:0000313" key="1">
    <source>
        <dbReference type="EMBL" id="RID51876.1"/>
    </source>
</evidence>
<dbReference type="AlphaFoldDB" id="A0A397YM67"/>
<name>A0A397YM67_BRACM</name>
<sequence length="96" mass="10552">MAGQMPRVSHFEWNTALTHVVYQCVCQSKITATIFRNGQREINIQGSPVQPAVQPVVEGILQGSRFQTYVGHCNFIVHTSCDGTSGSIDVDSINED</sequence>
<evidence type="ECO:0000313" key="2">
    <source>
        <dbReference type="Proteomes" id="UP000264353"/>
    </source>
</evidence>
<gene>
    <name evidence="1" type="ORF">BRARA_H02513</name>
</gene>
<organism evidence="1 2">
    <name type="scientific">Brassica campestris</name>
    <name type="common">Field mustard</name>
    <dbReference type="NCBI Taxonomy" id="3711"/>
    <lineage>
        <taxon>Eukaryota</taxon>
        <taxon>Viridiplantae</taxon>
        <taxon>Streptophyta</taxon>
        <taxon>Embryophyta</taxon>
        <taxon>Tracheophyta</taxon>
        <taxon>Spermatophyta</taxon>
        <taxon>Magnoliopsida</taxon>
        <taxon>eudicotyledons</taxon>
        <taxon>Gunneridae</taxon>
        <taxon>Pentapetalae</taxon>
        <taxon>rosids</taxon>
        <taxon>malvids</taxon>
        <taxon>Brassicales</taxon>
        <taxon>Brassicaceae</taxon>
        <taxon>Brassiceae</taxon>
        <taxon>Brassica</taxon>
    </lineage>
</organism>